<accession>A0A5D6WBK6</accession>
<organism evidence="3 4">
    <name type="scientific">Selenomonas ruminis</name>
    <dbReference type="NCBI Taxonomy" id="2593411"/>
    <lineage>
        <taxon>Bacteria</taxon>
        <taxon>Bacillati</taxon>
        <taxon>Bacillota</taxon>
        <taxon>Negativicutes</taxon>
        <taxon>Selenomonadales</taxon>
        <taxon>Selenomonadaceae</taxon>
        <taxon>Selenomonas</taxon>
    </lineage>
</organism>
<sequence length="356" mass="39456">MANSINPMNQNVPLKNAEPVGKKRLGSAVKADHASKTPSPMNTTEKDFDLSISGSGINLSTKANAKKQVQSAEPWNTTPDEQKLSDKAKKFLANLREQYGDYDFLIANDVENPLDIAGPSHKKYFVMLSTEEIERMASDESYANEVMAKVEESTNTLNQIEENGLLGEGVRFKRLAISFDDDGNTKLFAELERMTEEQQQRMEEAMKKRAEAKRELAKSPPKRPVVPTYQELTLAIKASIQQYSFSTEKVMNLLYAGLDNGNNHNISGHAVTAQSAASINIEIEAKLTTTTQQEAPRAGRRPPHAHHGHHGHAVQHDHVGEAQPPQKPNPANTVRIEASSADELLEKAKNINWDNK</sequence>
<evidence type="ECO:0000256" key="2">
    <source>
        <dbReference type="SAM" id="MobiDB-lite"/>
    </source>
</evidence>
<name>A0A5D6WBK6_9FIRM</name>
<evidence type="ECO:0000256" key="1">
    <source>
        <dbReference type="SAM" id="Coils"/>
    </source>
</evidence>
<feature type="compositionally biased region" description="Basic residues" evidence="2">
    <location>
        <begin position="298"/>
        <end position="313"/>
    </location>
</feature>
<proteinExistence type="predicted"/>
<dbReference type="Pfam" id="PF19498">
    <property type="entry name" value="DUF6033"/>
    <property type="match status" value="1"/>
</dbReference>
<keyword evidence="4" id="KW-1185">Reference proteome</keyword>
<gene>
    <name evidence="3" type="ORF">FZ040_01980</name>
</gene>
<dbReference type="InterPro" id="IPR046097">
    <property type="entry name" value="DUF6033"/>
</dbReference>
<feature type="coiled-coil region" evidence="1">
    <location>
        <begin position="188"/>
        <end position="215"/>
    </location>
</feature>
<feature type="compositionally biased region" description="Polar residues" evidence="2">
    <location>
        <begin position="1"/>
        <end position="13"/>
    </location>
</feature>
<keyword evidence="1" id="KW-0175">Coiled coil</keyword>
<evidence type="ECO:0000313" key="4">
    <source>
        <dbReference type="Proteomes" id="UP000323646"/>
    </source>
</evidence>
<dbReference type="OrthoDB" id="1665789at2"/>
<feature type="region of interest" description="Disordered" evidence="2">
    <location>
        <begin position="1"/>
        <end position="48"/>
    </location>
</feature>
<evidence type="ECO:0000313" key="3">
    <source>
        <dbReference type="EMBL" id="TYZ24832.1"/>
    </source>
</evidence>
<dbReference type="AlphaFoldDB" id="A0A5D6WBK6"/>
<reference evidence="3 4" key="1">
    <citation type="submission" date="2019-08" db="EMBL/GenBank/DDBJ databases">
        <title>Selenomonas sp. mPRGC5 and Selenomonas sp. mPRGC8 isolated from ruminal fluid of dairy goat (Capra hircus).</title>
        <authorList>
            <person name="Poothong S."/>
            <person name="Nuengjamnong C."/>
            <person name="Tanasupawat S."/>
        </authorList>
    </citation>
    <scope>NUCLEOTIDE SEQUENCE [LARGE SCALE GENOMIC DNA]</scope>
    <source>
        <strain evidence="4">mPRGC5</strain>
    </source>
</reference>
<protein>
    <submittedName>
        <fullName evidence="3">Uncharacterized protein</fullName>
    </submittedName>
</protein>
<dbReference type="RefSeq" id="WP_149170455.1">
    <property type="nucleotide sequence ID" value="NZ_VTOY01000001.1"/>
</dbReference>
<feature type="region of interest" description="Disordered" evidence="2">
    <location>
        <begin position="289"/>
        <end position="341"/>
    </location>
</feature>
<comment type="caution">
    <text evidence="3">The sequence shown here is derived from an EMBL/GenBank/DDBJ whole genome shotgun (WGS) entry which is preliminary data.</text>
</comment>
<dbReference type="EMBL" id="VTOY01000001">
    <property type="protein sequence ID" value="TYZ24832.1"/>
    <property type="molecule type" value="Genomic_DNA"/>
</dbReference>
<dbReference type="Proteomes" id="UP000323646">
    <property type="component" value="Unassembled WGS sequence"/>
</dbReference>